<dbReference type="AlphaFoldDB" id="A0A3A8AWC0"/>
<reference evidence="3 4" key="1">
    <citation type="submission" date="2018-09" db="EMBL/GenBank/DDBJ databases">
        <title>Roseovarius spongiae sp. nov., isolated from a marine sponge.</title>
        <authorList>
            <person name="Zhuang L."/>
            <person name="Luo L."/>
        </authorList>
    </citation>
    <scope>NUCLEOTIDE SEQUENCE [LARGE SCALE GENOMIC DNA]</scope>
    <source>
        <strain evidence="3 4">HN-E21</strain>
    </source>
</reference>
<feature type="region of interest" description="Disordered" evidence="1">
    <location>
        <begin position="28"/>
        <end position="84"/>
    </location>
</feature>
<dbReference type="Proteomes" id="UP000281128">
    <property type="component" value="Unassembled WGS sequence"/>
</dbReference>
<proteinExistence type="predicted"/>
<comment type="caution">
    <text evidence="3">The sequence shown here is derived from an EMBL/GenBank/DDBJ whole genome shotgun (WGS) entry which is preliminary data.</text>
</comment>
<dbReference type="RefSeq" id="WP_121165990.1">
    <property type="nucleotide sequence ID" value="NZ_RAPE01000002.1"/>
</dbReference>
<keyword evidence="4" id="KW-1185">Reference proteome</keyword>
<dbReference type="EMBL" id="RAPE01000002">
    <property type="protein sequence ID" value="RKF14980.1"/>
    <property type="molecule type" value="Genomic_DNA"/>
</dbReference>
<evidence type="ECO:0000256" key="1">
    <source>
        <dbReference type="SAM" id="MobiDB-lite"/>
    </source>
</evidence>
<keyword evidence="2" id="KW-0732">Signal</keyword>
<organism evidence="3 4">
    <name type="scientific">Roseovarius spongiae</name>
    <dbReference type="NCBI Taxonomy" id="2320272"/>
    <lineage>
        <taxon>Bacteria</taxon>
        <taxon>Pseudomonadati</taxon>
        <taxon>Pseudomonadota</taxon>
        <taxon>Alphaproteobacteria</taxon>
        <taxon>Rhodobacterales</taxon>
        <taxon>Roseobacteraceae</taxon>
        <taxon>Roseovarius</taxon>
    </lineage>
</organism>
<name>A0A3A8AWC0_9RHOB</name>
<sequence length="170" mass="17041">MKRICIMLSAAALVAGCADGGLGDLFRKRPAPTAAPQAAAPDAETQRPQARPEARSVLGAGGARTADSLDTTSEAEKAAAAGASGGRALGVTIASLGAPSEPGFWLKTPLVKAPARGRVEYPETGQSAEVDLIPLDGPATGGSQMSLAAMRLIGAPLAGLPEVRVFRLGS</sequence>
<evidence type="ECO:0000313" key="3">
    <source>
        <dbReference type="EMBL" id="RKF14980.1"/>
    </source>
</evidence>
<feature type="chain" id="PRO_5017476279" description="D-galactarate dehydratase" evidence="2">
    <location>
        <begin position="21"/>
        <end position="170"/>
    </location>
</feature>
<feature type="compositionally biased region" description="Low complexity" evidence="1">
    <location>
        <begin position="31"/>
        <end position="43"/>
    </location>
</feature>
<feature type="signal peptide" evidence="2">
    <location>
        <begin position="1"/>
        <end position="20"/>
    </location>
</feature>
<protein>
    <recommendedName>
        <fullName evidence="5">D-galactarate dehydratase</fullName>
    </recommendedName>
</protein>
<evidence type="ECO:0000313" key="4">
    <source>
        <dbReference type="Proteomes" id="UP000281128"/>
    </source>
</evidence>
<dbReference type="OrthoDB" id="7871639at2"/>
<dbReference type="PROSITE" id="PS51257">
    <property type="entry name" value="PROKAR_LIPOPROTEIN"/>
    <property type="match status" value="1"/>
</dbReference>
<gene>
    <name evidence="3" type="ORF">D6850_08960</name>
</gene>
<evidence type="ECO:0000256" key="2">
    <source>
        <dbReference type="SAM" id="SignalP"/>
    </source>
</evidence>
<evidence type="ECO:0008006" key="5">
    <source>
        <dbReference type="Google" id="ProtNLM"/>
    </source>
</evidence>
<accession>A0A3A8AWC0</accession>